<dbReference type="AlphaFoldDB" id="A0A2P5EUU8"/>
<comment type="catalytic activity">
    <reaction evidence="19">
        <text>L-threonyl-[protein] + ATP = O-phospho-L-threonyl-[protein] + ADP + H(+)</text>
        <dbReference type="Rhea" id="RHEA:46608"/>
        <dbReference type="Rhea" id="RHEA-COMP:11060"/>
        <dbReference type="Rhea" id="RHEA-COMP:11605"/>
        <dbReference type="ChEBI" id="CHEBI:15378"/>
        <dbReference type="ChEBI" id="CHEBI:30013"/>
        <dbReference type="ChEBI" id="CHEBI:30616"/>
        <dbReference type="ChEBI" id="CHEBI:61977"/>
        <dbReference type="ChEBI" id="CHEBI:456216"/>
        <dbReference type="EC" id="2.7.11.1"/>
    </reaction>
</comment>
<dbReference type="GO" id="GO:0004674">
    <property type="term" value="F:protein serine/threonine kinase activity"/>
    <property type="evidence" value="ECO:0007669"/>
    <property type="project" value="UniProtKB-KW"/>
</dbReference>
<evidence type="ECO:0000256" key="17">
    <source>
        <dbReference type="ARBA" id="ARBA00023170"/>
    </source>
</evidence>
<evidence type="ECO:0000256" key="16">
    <source>
        <dbReference type="ARBA" id="ARBA00023136"/>
    </source>
</evidence>
<feature type="chain" id="PRO_5015103543" description="non-specific serine/threonine protein kinase" evidence="23">
    <location>
        <begin position="18"/>
        <end position="944"/>
    </location>
</feature>
<feature type="transmembrane region" description="Helical" evidence="22">
    <location>
        <begin position="572"/>
        <end position="595"/>
    </location>
</feature>
<dbReference type="InterPro" id="IPR003591">
    <property type="entry name" value="Leu-rich_rpt_typical-subtyp"/>
</dbReference>
<dbReference type="InterPro" id="IPR050647">
    <property type="entry name" value="Plant_LRR-RLKs"/>
</dbReference>
<dbReference type="PROSITE" id="PS00107">
    <property type="entry name" value="PROTEIN_KINASE_ATP"/>
    <property type="match status" value="1"/>
</dbReference>
<dbReference type="FunFam" id="3.80.10.10:FF:000233">
    <property type="entry name" value="Leucine-rich repeat receptor-like protein kinase TDR"/>
    <property type="match status" value="1"/>
</dbReference>
<sequence length="944" mass="104512">MVAMFVLLLGNIVLASGHHHHAHSLATDKAALLAFKNAIIQDPYSTLSNWNDSVHVCYFNGVSCDKQHHRVSQLILMESRLVGSLSPFISNLTGLRILCIVNNHLLGAIPQELSSLRRLHYLRLDGNNLHGPIPDSFSLPPNLKVSFLFDNNLNGTLSPAFFYNCSSSLESLDISTNSLSGKVPVEIGKCKNLRSLNIGGNQFAGELPFSLANTSLWHFDVEYNRFAGELPSKIFGNLRDLRYLYLSYNKLESHDGNTDLSPFFAALENCSHLEELELAGMGLGGRLPNSIGRLGVNFAYLSLGENQITGSIPPSISNLSTLYMLNLTSNLLNGTIHADISHLPILEQLYLSRNLFTGPIQEALGQLTHLGILDLSHNKFCGEIPASFGNLSRLNYLFLNNNLLFGKIPPTLGNCEELHKIDLSHNRLTGKIPSEILLGMREIRIYMNFSHNHLEGPLPIELSKLEDVQEIDLSSNNLSGNIFPQISSCIALRLINLSHNALQGKLPDSIGDLKNLEILDVSGNYLSKIVPKSLNKSRTLTYLNISFNDFRRMIPSGGVFLKHKRYLFHSRVFLSIFIILLFLLALLLLACCVICRRSVLISSANSTAVIEPTSPEFIHNFPRITYRELFDATSGFDEQRLIGSGSYGRVYKGVLSNGTNIAVKVLHFQSPSSTKSFHRECQVFKIIRHRNLARIITVCCFPDFKALVFPYMANGSLDRCLHEHSSNSLSAYSSGLTLTQRVNICSDIAEGIAYLHHHAPAIIIHCDLKPSNVLLNSDMTALVSDFGIARFAATETNNAVDESLELRNSASDMLVGSIGYIPPEYGFSSKTTTKGDVYSFGILVQEMVTGKRPTDDMFVGGLTLQNWVKSNRHGRIEEVVDSSLVRASRNVSIKVKKTREVVVGALIELSILCTQESPSSRPTMLDVAVDLNRLKRYLSGCTKL</sequence>
<dbReference type="PROSITE" id="PS51450">
    <property type="entry name" value="LRR"/>
    <property type="match status" value="3"/>
</dbReference>
<evidence type="ECO:0000256" key="5">
    <source>
        <dbReference type="ARBA" id="ARBA00022527"/>
    </source>
</evidence>
<keyword evidence="8" id="KW-0808">Transferase</keyword>
<dbReference type="FunFam" id="1.10.510.10:FF:000358">
    <property type="entry name" value="Putative leucine-rich repeat receptor-like serine/threonine-protein kinase"/>
    <property type="match status" value="1"/>
</dbReference>
<feature type="binding site" evidence="21">
    <location>
        <position position="664"/>
    </location>
    <ligand>
        <name>ATP</name>
        <dbReference type="ChEBI" id="CHEBI:30616"/>
    </ligand>
</feature>
<dbReference type="Pfam" id="PF08263">
    <property type="entry name" value="LRRNT_2"/>
    <property type="match status" value="1"/>
</dbReference>
<evidence type="ECO:0000256" key="13">
    <source>
        <dbReference type="ARBA" id="ARBA00022777"/>
    </source>
</evidence>
<keyword evidence="4" id="KW-1003">Cell membrane</keyword>
<evidence type="ECO:0000313" key="25">
    <source>
        <dbReference type="EMBL" id="PON89308.1"/>
    </source>
</evidence>
<dbReference type="GO" id="GO:0009791">
    <property type="term" value="P:post-embryonic development"/>
    <property type="evidence" value="ECO:0007669"/>
    <property type="project" value="UniProtKB-ARBA"/>
</dbReference>
<dbReference type="SMART" id="SM00369">
    <property type="entry name" value="LRR_TYP"/>
    <property type="match status" value="6"/>
</dbReference>
<keyword evidence="14 21" id="KW-0067">ATP-binding</keyword>
<evidence type="ECO:0000256" key="3">
    <source>
        <dbReference type="ARBA" id="ARBA00012513"/>
    </source>
</evidence>
<dbReference type="SMART" id="SM00220">
    <property type="entry name" value="S_TKc"/>
    <property type="match status" value="1"/>
</dbReference>
<evidence type="ECO:0000256" key="1">
    <source>
        <dbReference type="ARBA" id="ARBA00004162"/>
    </source>
</evidence>
<dbReference type="InterPro" id="IPR008271">
    <property type="entry name" value="Ser/Thr_kinase_AS"/>
</dbReference>
<evidence type="ECO:0000256" key="15">
    <source>
        <dbReference type="ARBA" id="ARBA00022989"/>
    </source>
</evidence>
<keyword evidence="9 22" id="KW-0812">Transmembrane</keyword>
<gene>
    <name evidence="25" type="ORF">TorRG33x02_148510</name>
</gene>
<keyword evidence="26" id="KW-1185">Reference proteome</keyword>
<dbReference type="EC" id="2.7.11.1" evidence="3"/>
<keyword evidence="12 21" id="KW-0547">Nucleotide-binding</keyword>
<keyword evidence="5" id="KW-0723">Serine/threonine-protein kinase</keyword>
<dbReference type="PANTHER" id="PTHR48056">
    <property type="entry name" value="LRR RECEPTOR-LIKE SERINE/THREONINE-PROTEIN KINASE-RELATED"/>
    <property type="match status" value="1"/>
</dbReference>
<dbReference type="GO" id="GO:0005886">
    <property type="term" value="C:plasma membrane"/>
    <property type="evidence" value="ECO:0007669"/>
    <property type="project" value="UniProtKB-SubCell"/>
</dbReference>
<evidence type="ECO:0000313" key="26">
    <source>
        <dbReference type="Proteomes" id="UP000237000"/>
    </source>
</evidence>
<dbReference type="PANTHER" id="PTHR48056:SF89">
    <property type="entry name" value="OS06G0585982 PROTEIN"/>
    <property type="match status" value="1"/>
</dbReference>
<dbReference type="CDD" id="cd14066">
    <property type="entry name" value="STKc_IRAK"/>
    <property type="match status" value="1"/>
</dbReference>
<dbReference type="InterPro" id="IPR032675">
    <property type="entry name" value="LRR_dom_sf"/>
</dbReference>
<evidence type="ECO:0000256" key="22">
    <source>
        <dbReference type="SAM" id="Phobius"/>
    </source>
</evidence>
<evidence type="ECO:0000256" key="21">
    <source>
        <dbReference type="PROSITE-ProRule" id="PRU10141"/>
    </source>
</evidence>
<keyword evidence="6" id="KW-0597">Phosphoprotein</keyword>
<keyword evidence="17" id="KW-0675">Receptor</keyword>
<comment type="catalytic activity">
    <reaction evidence="20">
        <text>L-seryl-[protein] + ATP = O-phospho-L-seryl-[protein] + ADP + H(+)</text>
        <dbReference type="Rhea" id="RHEA:17989"/>
        <dbReference type="Rhea" id="RHEA-COMP:9863"/>
        <dbReference type="Rhea" id="RHEA-COMP:11604"/>
        <dbReference type="ChEBI" id="CHEBI:15378"/>
        <dbReference type="ChEBI" id="CHEBI:29999"/>
        <dbReference type="ChEBI" id="CHEBI:30616"/>
        <dbReference type="ChEBI" id="CHEBI:83421"/>
        <dbReference type="ChEBI" id="CHEBI:456216"/>
        <dbReference type="EC" id="2.7.11.1"/>
    </reaction>
</comment>
<evidence type="ECO:0000256" key="9">
    <source>
        <dbReference type="ARBA" id="ARBA00022692"/>
    </source>
</evidence>
<dbReference type="Pfam" id="PF00560">
    <property type="entry name" value="LRR_1"/>
    <property type="match status" value="8"/>
</dbReference>
<evidence type="ECO:0000256" key="4">
    <source>
        <dbReference type="ARBA" id="ARBA00022475"/>
    </source>
</evidence>
<proteinExistence type="inferred from homology"/>
<evidence type="ECO:0000256" key="23">
    <source>
        <dbReference type="SAM" id="SignalP"/>
    </source>
</evidence>
<dbReference type="FunFam" id="3.80.10.10:FF:000383">
    <property type="entry name" value="Leucine-rich repeat receptor protein kinase EMS1"/>
    <property type="match status" value="1"/>
</dbReference>
<dbReference type="InterPro" id="IPR013210">
    <property type="entry name" value="LRR_N_plant-typ"/>
</dbReference>
<dbReference type="InParanoid" id="A0A2P5EUU8"/>
<accession>A0A2P5EUU8</accession>
<evidence type="ECO:0000256" key="6">
    <source>
        <dbReference type="ARBA" id="ARBA00022553"/>
    </source>
</evidence>
<evidence type="ECO:0000256" key="12">
    <source>
        <dbReference type="ARBA" id="ARBA00022741"/>
    </source>
</evidence>
<keyword evidence="11" id="KW-0677">Repeat</keyword>
<protein>
    <recommendedName>
        <fullName evidence="3">non-specific serine/threonine protein kinase</fullName>
        <ecNumber evidence="3">2.7.11.1</ecNumber>
    </recommendedName>
</protein>
<comment type="similarity">
    <text evidence="2">Belongs to the protein kinase superfamily. Ser/Thr protein kinase family.</text>
</comment>
<evidence type="ECO:0000256" key="14">
    <source>
        <dbReference type="ARBA" id="ARBA00022840"/>
    </source>
</evidence>
<dbReference type="GO" id="GO:0005524">
    <property type="term" value="F:ATP binding"/>
    <property type="evidence" value="ECO:0007669"/>
    <property type="project" value="UniProtKB-UniRule"/>
</dbReference>
<evidence type="ECO:0000256" key="7">
    <source>
        <dbReference type="ARBA" id="ARBA00022614"/>
    </source>
</evidence>
<dbReference type="PROSITE" id="PS50011">
    <property type="entry name" value="PROTEIN_KINASE_DOM"/>
    <property type="match status" value="1"/>
</dbReference>
<dbReference type="STRING" id="63057.A0A2P5EUU8"/>
<evidence type="ECO:0000259" key="24">
    <source>
        <dbReference type="PROSITE" id="PS50011"/>
    </source>
</evidence>
<evidence type="ECO:0000256" key="18">
    <source>
        <dbReference type="ARBA" id="ARBA00023180"/>
    </source>
</evidence>
<dbReference type="Gene3D" id="3.80.10.10">
    <property type="entry name" value="Ribonuclease Inhibitor"/>
    <property type="match status" value="3"/>
</dbReference>
<comment type="caution">
    <text evidence="25">The sequence shown here is derived from an EMBL/GenBank/DDBJ whole genome shotgun (WGS) entry which is preliminary data.</text>
</comment>
<evidence type="ECO:0000256" key="2">
    <source>
        <dbReference type="ARBA" id="ARBA00008684"/>
    </source>
</evidence>
<dbReference type="Pfam" id="PF07714">
    <property type="entry name" value="PK_Tyr_Ser-Thr"/>
    <property type="match status" value="1"/>
</dbReference>
<dbReference type="PROSITE" id="PS00108">
    <property type="entry name" value="PROTEIN_KINASE_ST"/>
    <property type="match status" value="1"/>
</dbReference>
<comment type="subcellular location">
    <subcellularLocation>
        <location evidence="1">Cell membrane</location>
        <topology evidence="1">Single-pass membrane protein</topology>
    </subcellularLocation>
</comment>
<dbReference type="Gene3D" id="1.10.510.10">
    <property type="entry name" value="Transferase(Phosphotransferase) domain 1"/>
    <property type="match status" value="1"/>
</dbReference>
<name>A0A2P5EUU8_TREOI</name>
<keyword evidence="10 23" id="KW-0732">Signal</keyword>
<dbReference type="Pfam" id="PF13855">
    <property type="entry name" value="LRR_8"/>
    <property type="match status" value="1"/>
</dbReference>
<dbReference type="SUPFAM" id="SSF56112">
    <property type="entry name" value="Protein kinase-like (PK-like)"/>
    <property type="match status" value="1"/>
</dbReference>
<feature type="signal peptide" evidence="23">
    <location>
        <begin position="1"/>
        <end position="17"/>
    </location>
</feature>
<evidence type="ECO:0000256" key="10">
    <source>
        <dbReference type="ARBA" id="ARBA00022729"/>
    </source>
</evidence>
<dbReference type="InterPro" id="IPR001611">
    <property type="entry name" value="Leu-rich_rpt"/>
</dbReference>
<dbReference type="EMBL" id="JXTC01000095">
    <property type="protein sequence ID" value="PON89308.1"/>
    <property type="molecule type" value="Genomic_DNA"/>
</dbReference>
<dbReference type="GO" id="GO:0033612">
    <property type="term" value="F:receptor serine/threonine kinase binding"/>
    <property type="evidence" value="ECO:0007669"/>
    <property type="project" value="TreeGrafter"/>
</dbReference>
<dbReference type="InterPro" id="IPR017441">
    <property type="entry name" value="Protein_kinase_ATP_BS"/>
</dbReference>
<evidence type="ECO:0000256" key="8">
    <source>
        <dbReference type="ARBA" id="ARBA00022679"/>
    </source>
</evidence>
<dbReference type="InterPro" id="IPR001245">
    <property type="entry name" value="Ser-Thr/Tyr_kinase_cat_dom"/>
</dbReference>
<evidence type="ECO:0000256" key="20">
    <source>
        <dbReference type="ARBA" id="ARBA00048679"/>
    </source>
</evidence>
<dbReference type="SUPFAM" id="SSF52058">
    <property type="entry name" value="L domain-like"/>
    <property type="match status" value="2"/>
</dbReference>
<feature type="domain" description="Protein kinase" evidence="24">
    <location>
        <begin position="636"/>
        <end position="938"/>
    </location>
</feature>
<reference evidence="26" key="1">
    <citation type="submission" date="2016-06" db="EMBL/GenBank/DDBJ databases">
        <title>Parallel loss of symbiosis genes in relatives of nitrogen-fixing non-legume Parasponia.</title>
        <authorList>
            <person name="Van Velzen R."/>
            <person name="Holmer R."/>
            <person name="Bu F."/>
            <person name="Rutten L."/>
            <person name="Van Zeijl A."/>
            <person name="Liu W."/>
            <person name="Santuari L."/>
            <person name="Cao Q."/>
            <person name="Sharma T."/>
            <person name="Shen D."/>
            <person name="Roswanjaya Y."/>
            <person name="Wardhani T."/>
            <person name="Kalhor M.S."/>
            <person name="Jansen J."/>
            <person name="Van den Hoogen J."/>
            <person name="Gungor B."/>
            <person name="Hartog M."/>
            <person name="Hontelez J."/>
            <person name="Verver J."/>
            <person name="Yang W.-C."/>
            <person name="Schijlen E."/>
            <person name="Repin R."/>
            <person name="Schilthuizen M."/>
            <person name="Schranz E."/>
            <person name="Heidstra R."/>
            <person name="Miyata K."/>
            <person name="Fedorova E."/>
            <person name="Kohlen W."/>
            <person name="Bisseling T."/>
            <person name="Smit S."/>
            <person name="Geurts R."/>
        </authorList>
    </citation>
    <scope>NUCLEOTIDE SEQUENCE [LARGE SCALE GENOMIC DNA]</scope>
    <source>
        <strain evidence="26">cv. RG33-2</strain>
    </source>
</reference>
<dbReference type="InterPro" id="IPR011009">
    <property type="entry name" value="Kinase-like_dom_sf"/>
</dbReference>
<keyword evidence="15 22" id="KW-1133">Transmembrane helix</keyword>
<keyword evidence="13 25" id="KW-0418">Kinase</keyword>
<keyword evidence="16 22" id="KW-0472">Membrane</keyword>
<dbReference type="Gene3D" id="3.30.200.20">
    <property type="entry name" value="Phosphorylase Kinase, domain 1"/>
    <property type="match status" value="1"/>
</dbReference>
<evidence type="ECO:0000256" key="19">
    <source>
        <dbReference type="ARBA" id="ARBA00047899"/>
    </source>
</evidence>
<dbReference type="OrthoDB" id="4062651at2759"/>
<dbReference type="InterPro" id="IPR000719">
    <property type="entry name" value="Prot_kinase_dom"/>
</dbReference>
<dbReference type="Proteomes" id="UP000237000">
    <property type="component" value="Unassembled WGS sequence"/>
</dbReference>
<evidence type="ECO:0000256" key="11">
    <source>
        <dbReference type="ARBA" id="ARBA00022737"/>
    </source>
</evidence>
<keyword evidence="7" id="KW-0433">Leucine-rich repeat</keyword>
<organism evidence="25 26">
    <name type="scientific">Trema orientale</name>
    <name type="common">Charcoal tree</name>
    <name type="synonym">Celtis orientalis</name>
    <dbReference type="NCBI Taxonomy" id="63057"/>
    <lineage>
        <taxon>Eukaryota</taxon>
        <taxon>Viridiplantae</taxon>
        <taxon>Streptophyta</taxon>
        <taxon>Embryophyta</taxon>
        <taxon>Tracheophyta</taxon>
        <taxon>Spermatophyta</taxon>
        <taxon>Magnoliopsida</taxon>
        <taxon>eudicotyledons</taxon>
        <taxon>Gunneridae</taxon>
        <taxon>Pentapetalae</taxon>
        <taxon>rosids</taxon>
        <taxon>fabids</taxon>
        <taxon>Rosales</taxon>
        <taxon>Cannabaceae</taxon>
        <taxon>Trema</taxon>
    </lineage>
</organism>
<keyword evidence="18" id="KW-0325">Glycoprotein</keyword>